<keyword evidence="1" id="KW-0812">Transmembrane</keyword>
<keyword evidence="2" id="KW-1185">Reference proteome</keyword>
<dbReference type="AlphaFoldDB" id="A0A914D829"/>
<dbReference type="Proteomes" id="UP000887540">
    <property type="component" value="Unplaced"/>
</dbReference>
<evidence type="ECO:0000313" key="2">
    <source>
        <dbReference type="Proteomes" id="UP000887540"/>
    </source>
</evidence>
<feature type="transmembrane region" description="Helical" evidence="1">
    <location>
        <begin position="20"/>
        <end position="42"/>
    </location>
</feature>
<dbReference type="WBParaSite" id="ACRNAN_scaffold1959.g15648.t1">
    <property type="protein sequence ID" value="ACRNAN_scaffold1959.g15648.t1"/>
    <property type="gene ID" value="ACRNAN_scaffold1959.g15648"/>
</dbReference>
<keyword evidence="1" id="KW-0472">Membrane</keyword>
<evidence type="ECO:0000313" key="3">
    <source>
        <dbReference type="WBParaSite" id="ACRNAN_scaffold1959.g15648.t1"/>
    </source>
</evidence>
<reference evidence="3" key="1">
    <citation type="submission" date="2022-11" db="UniProtKB">
        <authorList>
            <consortium name="WormBaseParasite"/>
        </authorList>
    </citation>
    <scope>IDENTIFICATION</scope>
</reference>
<organism evidence="2 3">
    <name type="scientific">Acrobeloides nanus</name>
    <dbReference type="NCBI Taxonomy" id="290746"/>
    <lineage>
        <taxon>Eukaryota</taxon>
        <taxon>Metazoa</taxon>
        <taxon>Ecdysozoa</taxon>
        <taxon>Nematoda</taxon>
        <taxon>Chromadorea</taxon>
        <taxon>Rhabditida</taxon>
        <taxon>Tylenchina</taxon>
        <taxon>Cephalobomorpha</taxon>
        <taxon>Cephaloboidea</taxon>
        <taxon>Cephalobidae</taxon>
        <taxon>Acrobeloides</taxon>
    </lineage>
</organism>
<name>A0A914D829_9BILA</name>
<keyword evidence="1" id="KW-1133">Transmembrane helix</keyword>
<protein>
    <submittedName>
        <fullName evidence="3">Uncharacterized protein</fullName>
    </submittedName>
</protein>
<evidence type="ECO:0000256" key="1">
    <source>
        <dbReference type="SAM" id="Phobius"/>
    </source>
</evidence>
<accession>A0A914D829</accession>
<sequence>MLPLWLIKSPWANESPIGLVLFFPPFTPGFVATWSSVFLSAVTSRRFLPRSQFITFSPQLQKFPSANEPPFGLVPFFLV</sequence>
<proteinExistence type="predicted"/>